<dbReference type="SUPFAM" id="SSF48403">
    <property type="entry name" value="Ankyrin repeat"/>
    <property type="match status" value="1"/>
</dbReference>
<dbReference type="EMBL" id="AQGS01000592">
    <property type="protein sequence ID" value="EPS38030.1"/>
    <property type="molecule type" value="Genomic_DNA"/>
</dbReference>
<dbReference type="STRING" id="1284197.S8A4T6"/>
<dbReference type="InterPro" id="IPR037104">
    <property type="entry name" value="Annexin_sf"/>
</dbReference>
<dbReference type="OrthoDB" id="2134400at2759"/>
<dbReference type="PANTHER" id="PTHR24171">
    <property type="entry name" value="ANKYRIN REPEAT DOMAIN-CONTAINING PROTEIN 39-RELATED"/>
    <property type="match status" value="1"/>
</dbReference>
<sequence length="1017" mass="112233">MDMILTLIPLSFAAENGHQEVVKLLLRKGANIEVQDSSYRRTPLLWAAKNGHEAVVKVLLERSTDLNANGGSPSSVVHTAQSSYASFSNYGRGNLSQPGYDPSDHAGILYKSLKGRVAEVATIVNIFPLLPGYQILSLRTEYKRIHPLGNVNLAKHLRAQLSGKVQLGAYVVACGPYESEAYWSIPSNHPIDRRYTPLIEALMGRGNNDIIEIIKSYHNSKNDNNLRRAIIAELAADKIASDETFKDLILLQLEARGMEEWDLVHLDMVQDDTKYLYDELWKEKSDILAIGERIISKSTSYLKEILSLYKKLYNQDLAETIADKIPGWAGRAMLHVLSGVSNKPLRDAQLLKMVNSFIPFLLSYSLLGVQVLASPIVSDQKPLGGPVNAGRVKWNVPNGYRVLIPESEEGDDIGRPGHLRKRADDPSRLKPKRNWAGKYKGVEHIGKPIHLEAKLTAQPDEKHPILGLDYFKEMIKSHSLFTEPGSIKLEFHSPVLVKAAMEAWKWVGTPDTADYFILVVRSDDPENPGAQRKLPYKISAVRVDSVTTTLTAEEIEWKQVGKVDITLGSVGLSAEVGRNSKTSKSRLALDAKWPVSVAYGTANTPISLFNKKLGSEKSLASGALSAECVNCYTTGSVELSATFKASFGEIHAASVSIKTYDMKAVVDMEASVQLGKQHEFRKELASFPIGPISIWGVVNFGPKISVEAYNNIEAAGSVTVGARLDASLPDSDIMLDLMHPKTKSKFDLKKPEINWDAGLREAKVEVKGTAAAITTFGVSIELLGSGVQSGVELWLPKLEYHAEAGAKPADHGAYCKNEREKLTRRDAISGISGKTDKEGTTVTAKGLTAGVSGGAKAGFELKFVGVEGQGIIKEYLTEKTYTPEWGTKMWTLGEFCRQKLSADKILYDDTKKRNLPKAAFRKTYPGNEVLSLSYEKHGMTNKKTGQFKYVNTYVLRHGDGEFIGRRRGGQKEFIKAMSGQRRKFTTFNAKTQKEEVFMVCLDPKMDPVNGWVIKPSC</sequence>
<proteinExistence type="predicted"/>
<feature type="repeat" description="ANK" evidence="3">
    <location>
        <begin position="9"/>
        <end position="37"/>
    </location>
</feature>
<feature type="region of interest" description="Disordered" evidence="4">
    <location>
        <begin position="407"/>
        <end position="433"/>
    </location>
</feature>
<evidence type="ECO:0000313" key="7">
    <source>
        <dbReference type="EMBL" id="EPS38030.1"/>
    </source>
</evidence>
<dbReference type="Pfam" id="PF12796">
    <property type="entry name" value="Ank_2"/>
    <property type="match status" value="1"/>
</dbReference>
<evidence type="ECO:0000256" key="1">
    <source>
        <dbReference type="ARBA" id="ARBA00022737"/>
    </source>
</evidence>
<feature type="domain" description="DUF7029" evidence="5">
    <location>
        <begin position="459"/>
        <end position="561"/>
    </location>
</feature>
<keyword evidence="2 3" id="KW-0040">ANK repeat</keyword>
<dbReference type="SMART" id="SM00248">
    <property type="entry name" value="ANK"/>
    <property type="match status" value="3"/>
</dbReference>
<dbReference type="InterPro" id="IPR054293">
    <property type="entry name" value="DUF7029"/>
</dbReference>
<dbReference type="Pfam" id="PF22974">
    <property type="entry name" value="DUF7029"/>
    <property type="match status" value="1"/>
</dbReference>
<dbReference type="InterPro" id="IPR036770">
    <property type="entry name" value="Ankyrin_rpt-contain_sf"/>
</dbReference>
<feature type="repeat" description="ANK" evidence="3">
    <location>
        <begin position="39"/>
        <end position="71"/>
    </location>
</feature>
<dbReference type="AlphaFoldDB" id="S8A4T6"/>
<accession>S8A4T6</accession>
<dbReference type="Proteomes" id="UP000015100">
    <property type="component" value="Unassembled WGS sequence"/>
</dbReference>
<comment type="caution">
    <text evidence="7">The sequence shown here is derived from an EMBL/GenBank/DDBJ whole genome shotgun (WGS) entry which is preliminary data.</text>
</comment>
<protein>
    <submittedName>
        <fullName evidence="7">Uncharacterized protein</fullName>
    </submittedName>
</protein>
<dbReference type="GO" id="GO:0005544">
    <property type="term" value="F:calcium-dependent phospholipid binding"/>
    <property type="evidence" value="ECO:0007669"/>
    <property type="project" value="InterPro"/>
</dbReference>
<dbReference type="InterPro" id="IPR002110">
    <property type="entry name" value="Ankyrin_rpt"/>
</dbReference>
<name>S8A4T6_DACHA</name>
<reference evidence="8" key="2">
    <citation type="submission" date="2013-04" db="EMBL/GenBank/DDBJ databases">
        <title>Genomic mechanisms accounting for the adaptation to parasitism in nematode-trapping fungi.</title>
        <authorList>
            <person name="Ahren D.G."/>
        </authorList>
    </citation>
    <scope>NUCLEOTIDE SEQUENCE [LARGE SCALE GENOMIC DNA]</scope>
    <source>
        <strain evidence="8">CBS 200.50</strain>
    </source>
</reference>
<evidence type="ECO:0000259" key="5">
    <source>
        <dbReference type="Pfam" id="PF22974"/>
    </source>
</evidence>
<gene>
    <name evidence="7" type="ORF">H072_8245</name>
</gene>
<dbReference type="SUPFAM" id="SSF47874">
    <property type="entry name" value="Annexin"/>
    <property type="match status" value="1"/>
</dbReference>
<dbReference type="HOGENOM" id="CLU_296657_0_0_1"/>
<evidence type="ECO:0000313" key="8">
    <source>
        <dbReference type="Proteomes" id="UP000015100"/>
    </source>
</evidence>
<dbReference type="InterPro" id="IPR055647">
    <property type="entry name" value="DUF7223"/>
</dbReference>
<evidence type="ECO:0000256" key="4">
    <source>
        <dbReference type="SAM" id="MobiDB-lite"/>
    </source>
</evidence>
<dbReference type="PANTHER" id="PTHR24171:SF9">
    <property type="entry name" value="ANKYRIN REPEAT DOMAIN-CONTAINING PROTEIN 39"/>
    <property type="match status" value="1"/>
</dbReference>
<organism evidence="7 8">
    <name type="scientific">Dactylellina haptotyla (strain CBS 200.50)</name>
    <name type="common">Nematode-trapping fungus</name>
    <name type="synonym">Monacrosporium haptotylum</name>
    <dbReference type="NCBI Taxonomy" id="1284197"/>
    <lineage>
        <taxon>Eukaryota</taxon>
        <taxon>Fungi</taxon>
        <taxon>Dikarya</taxon>
        <taxon>Ascomycota</taxon>
        <taxon>Pezizomycotina</taxon>
        <taxon>Orbiliomycetes</taxon>
        <taxon>Orbiliales</taxon>
        <taxon>Orbiliaceae</taxon>
        <taxon>Dactylellina</taxon>
    </lineage>
</organism>
<feature type="domain" description="DUF7223" evidence="6">
    <location>
        <begin position="609"/>
        <end position="817"/>
    </location>
</feature>
<evidence type="ECO:0000256" key="2">
    <source>
        <dbReference type="ARBA" id="ARBA00023043"/>
    </source>
</evidence>
<evidence type="ECO:0000256" key="3">
    <source>
        <dbReference type="PROSITE-ProRule" id="PRU00023"/>
    </source>
</evidence>
<reference evidence="7 8" key="1">
    <citation type="journal article" date="2013" name="PLoS Genet.">
        <title>Genomic mechanisms accounting for the adaptation to parasitism in nematode-trapping fungi.</title>
        <authorList>
            <person name="Meerupati T."/>
            <person name="Andersson K.M."/>
            <person name="Friman E."/>
            <person name="Kumar D."/>
            <person name="Tunlid A."/>
            <person name="Ahren D."/>
        </authorList>
    </citation>
    <scope>NUCLEOTIDE SEQUENCE [LARGE SCALE GENOMIC DNA]</scope>
    <source>
        <strain evidence="7 8">CBS 200.50</strain>
    </source>
</reference>
<dbReference type="Pfam" id="PF23865">
    <property type="entry name" value="DUF7223"/>
    <property type="match status" value="1"/>
</dbReference>
<dbReference type="GO" id="GO:0005509">
    <property type="term" value="F:calcium ion binding"/>
    <property type="evidence" value="ECO:0007669"/>
    <property type="project" value="InterPro"/>
</dbReference>
<dbReference type="PROSITE" id="PS50297">
    <property type="entry name" value="ANK_REP_REGION"/>
    <property type="match status" value="2"/>
</dbReference>
<dbReference type="Gene3D" id="1.25.40.20">
    <property type="entry name" value="Ankyrin repeat-containing domain"/>
    <property type="match status" value="1"/>
</dbReference>
<dbReference type="PROSITE" id="PS50088">
    <property type="entry name" value="ANK_REPEAT"/>
    <property type="match status" value="2"/>
</dbReference>
<keyword evidence="8" id="KW-1185">Reference proteome</keyword>
<keyword evidence="1" id="KW-0677">Repeat</keyword>
<evidence type="ECO:0000259" key="6">
    <source>
        <dbReference type="Pfam" id="PF23865"/>
    </source>
</evidence>